<evidence type="ECO:0000313" key="1">
    <source>
        <dbReference type="EMBL" id="GII93483.1"/>
    </source>
</evidence>
<gene>
    <name evidence="1" type="ORF">Ssi02_37140</name>
</gene>
<sequence length="71" mass="7484">MPNARSRRWVDGPPSQLRAAVASVQAGSLIIVQPGWKYAASVADEVQGDTTACHDPYASQADSPEVAFTIA</sequence>
<organism evidence="1 2">
    <name type="scientific">Sinosporangium siamense</name>
    <dbReference type="NCBI Taxonomy" id="1367973"/>
    <lineage>
        <taxon>Bacteria</taxon>
        <taxon>Bacillati</taxon>
        <taxon>Actinomycetota</taxon>
        <taxon>Actinomycetes</taxon>
        <taxon>Streptosporangiales</taxon>
        <taxon>Streptosporangiaceae</taxon>
        <taxon>Sinosporangium</taxon>
    </lineage>
</organism>
<name>A0A919V7I2_9ACTN</name>
<dbReference type="Proteomes" id="UP000606172">
    <property type="component" value="Unassembled WGS sequence"/>
</dbReference>
<proteinExistence type="predicted"/>
<accession>A0A919V7I2</accession>
<evidence type="ECO:0000313" key="2">
    <source>
        <dbReference type="Proteomes" id="UP000606172"/>
    </source>
</evidence>
<dbReference type="AlphaFoldDB" id="A0A919V7I2"/>
<reference evidence="1" key="1">
    <citation type="submission" date="2021-01" db="EMBL/GenBank/DDBJ databases">
        <title>Whole genome shotgun sequence of Sinosporangium siamense NBRC 109515.</title>
        <authorList>
            <person name="Komaki H."/>
            <person name="Tamura T."/>
        </authorList>
    </citation>
    <scope>NUCLEOTIDE SEQUENCE</scope>
    <source>
        <strain evidence="1">NBRC 109515</strain>
    </source>
</reference>
<protein>
    <submittedName>
        <fullName evidence="1">Uncharacterized protein</fullName>
    </submittedName>
</protein>
<keyword evidence="2" id="KW-1185">Reference proteome</keyword>
<comment type="caution">
    <text evidence="1">The sequence shown here is derived from an EMBL/GenBank/DDBJ whole genome shotgun (WGS) entry which is preliminary data.</text>
</comment>
<dbReference type="EMBL" id="BOOW01000023">
    <property type="protein sequence ID" value="GII93483.1"/>
    <property type="molecule type" value="Genomic_DNA"/>
</dbReference>